<dbReference type="Proteomes" id="UP001231189">
    <property type="component" value="Unassembled WGS sequence"/>
</dbReference>
<sequence>MDWVTNVWASTDKRPVGQLRPRERERHREETEEAYGAATRAGEVTSTLSPTWVPTRKGGSVALLMLRSTRHRESELERQGRWTGSTQGHKGAAQGLTRRLTRALRVGFSTGARFSTEKDADVAAWSCGARATVQA</sequence>
<keyword evidence="3" id="KW-1185">Reference proteome</keyword>
<evidence type="ECO:0000313" key="3">
    <source>
        <dbReference type="Proteomes" id="UP001231189"/>
    </source>
</evidence>
<dbReference type="EMBL" id="JAUUTY010000004">
    <property type="protein sequence ID" value="KAK1647023.1"/>
    <property type="molecule type" value="Genomic_DNA"/>
</dbReference>
<name>A0AAD8S929_LOLMU</name>
<accession>A0AAD8S929</accession>
<feature type="region of interest" description="Disordered" evidence="1">
    <location>
        <begin position="1"/>
        <end position="52"/>
    </location>
</feature>
<feature type="compositionally biased region" description="Basic and acidic residues" evidence="1">
    <location>
        <begin position="11"/>
        <end position="30"/>
    </location>
</feature>
<evidence type="ECO:0000256" key="1">
    <source>
        <dbReference type="SAM" id="MobiDB-lite"/>
    </source>
</evidence>
<organism evidence="2 3">
    <name type="scientific">Lolium multiflorum</name>
    <name type="common">Italian ryegrass</name>
    <name type="synonym">Lolium perenne subsp. multiflorum</name>
    <dbReference type="NCBI Taxonomy" id="4521"/>
    <lineage>
        <taxon>Eukaryota</taxon>
        <taxon>Viridiplantae</taxon>
        <taxon>Streptophyta</taxon>
        <taxon>Embryophyta</taxon>
        <taxon>Tracheophyta</taxon>
        <taxon>Spermatophyta</taxon>
        <taxon>Magnoliopsida</taxon>
        <taxon>Liliopsida</taxon>
        <taxon>Poales</taxon>
        <taxon>Poaceae</taxon>
        <taxon>BOP clade</taxon>
        <taxon>Pooideae</taxon>
        <taxon>Poodae</taxon>
        <taxon>Poeae</taxon>
        <taxon>Poeae Chloroplast Group 2 (Poeae type)</taxon>
        <taxon>Loliodinae</taxon>
        <taxon>Loliinae</taxon>
        <taxon>Lolium</taxon>
    </lineage>
</organism>
<comment type="caution">
    <text evidence="2">The sequence shown here is derived from an EMBL/GenBank/DDBJ whole genome shotgun (WGS) entry which is preliminary data.</text>
</comment>
<dbReference type="AlphaFoldDB" id="A0AAD8S929"/>
<gene>
    <name evidence="2" type="ORF">QYE76_064828</name>
</gene>
<evidence type="ECO:0000313" key="2">
    <source>
        <dbReference type="EMBL" id="KAK1647023.1"/>
    </source>
</evidence>
<proteinExistence type="predicted"/>
<feature type="region of interest" description="Disordered" evidence="1">
    <location>
        <begin position="72"/>
        <end position="97"/>
    </location>
</feature>
<reference evidence="2" key="1">
    <citation type="submission" date="2023-07" db="EMBL/GenBank/DDBJ databases">
        <title>A chromosome-level genome assembly of Lolium multiflorum.</title>
        <authorList>
            <person name="Chen Y."/>
            <person name="Copetti D."/>
            <person name="Kolliker R."/>
            <person name="Studer B."/>
        </authorList>
    </citation>
    <scope>NUCLEOTIDE SEQUENCE</scope>
    <source>
        <strain evidence="2">02402/16</strain>
        <tissue evidence="2">Leaf</tissue>
    </source>
</reference>
<protein>
    <submittedName>
        <fullName evidence="2">Uncharacterized protein</fullName>
    </submittedName>
</protein>